<keyword evidence="2" id="KW-0472">Membrane</keyword>
<evidence type="ECO:0000313" key="4">
    <source>
        <dbReference type="Proteomes" id="UP001611494"/>
    </source>
</evidence>
<keyword evidence="2" id="KW-1133">Transmembrane helix</keyword>
<proteinExistence type="predicted"/>
<organism evidence="3 4">
    <name type="scientific">Nocardia testacea</name>
    <dbReference type="NCBI Taxonomy" id="248551"/>
    <lineage>
        <taxon>Bacteria</taxon>
        <taxon>Bacillati</taxon>
        <taxon>Actinomycetota</taxon>
        <taxon>Actinomycetes</taxon>
        <taxon>Mycobacteriales</taxon>
        <taxon>Nocardiaceae</taxon>
        <taxon>Nocardia</taxon>
    </lineage>
</organism>
<evidence type="ECO:0000256" key="2">
    <source>
        <dbReference type="SAM" id="Phobius"/>
    </source>
</evidence>
<gene>
    <name evidence="3" type="ORF">ACH49Z_17980</name>
</gene>
<evidence type="ECO:0000313" key="3">
    <source>
        <dbReference type="EMBL" id="MFI2231734.1"/>
    </source>
</evidence>
<protein>
    <submittedName>
        <fullName evidence="3">Uncharacterized protein</fullName>
    </submittedName>
</protein>
<keyword evidence="2" id="KW-0812">Transmembrane</keyword>
<evidence type="ECO:0000256" key="1">
    <source>
        <dbReference type="SAM" id="MobiDB-lite"/>
    </source>
</evidence>
<reference evidence="3 4" key="1">
    <citation type="submission" date="2024-10" db="EMBL/GenBank/DDBJ databases">
        <title>The Natural Products Discovery Center: Release of the First 8490 Sequenced Strains for Exploring Actinobacteria Biosynthetic Diversity.</title>
        <authorList>
            <person name="Kalkreuter E."/>
            <person name="Kautsar S.A."/>
            <person name="Yang D."/>
            <person name="Bader C.D."/>
            <person name="Teijaro C.N."/>
            <person name="Fluegel L."/>
            <person name="Davis C.M."/>
            <person name="Simpson J.R."/>
            <person name="Lauterbach L."/>
            <person name="Steele A.D."/>
            <person name="Gui C."/>
            <person name="Meng S."/>
            <person name="Li G."/>
            <person name="Viehrig K."/>
            <person name="Ye F."/>
            <person name="Su P."/>
            <person name="Kiefer A.F."/>
            <person name="Nichols A."/>
            <person name="Cepeda A.J."/>
            <person name="Yan W."/>
            <person name="Fan B."/>
            <person name="Jiang Y."/>
            <person name="Adhikari A."/>
            <person name="Zheng C.-J."/>
            <person name="Schuster L."/>
            <person name="Cowan T.M."/>
            <person name="Smanski M.J."/>
            <person name="Chevrette M.G."/>
            <person name="De Carvalho L.P.S."/>
            <person name="Shen B."/>
        </authorList>
    </citation>
    <scope>NUCLEOTIDE SEQUENCE [LARGE SCALE GENOMIC DNA]</scope>
    <source>
        <strain evidence="3 4">NPDC019377</strain>
    </source>
</reference>
<name>A0ABW7VYW2_9NOCA</name>
<feature type="transmembrane region" description="Helical" evidence="2">
    <location>
        <begin position="65"/>
        <end position="89"/>
    </location>
</feature>
<comment type="caution">
    <text evidence="3">The sequence shown here is derived from an EMBL/GenBank/DDBJ whole genome shotgun (WGS) entry which is preliminary data.</text>
</comment>
<dbReference type="RefSeq" id="WP_397063065.1">
    <property type="nucleotide sequence ID" value="NZ_CP146079.1"/>
</dbReference>
<keyword evidence="4" id="KW-1185">Reference proteome</keyword>
<dbReference type="Proteomes" id="UP001611494">
    <property type="component" value="Unassembled WGS sequence"/>
</dbReference>
<accession>A0ABW7VYW2</accession>
<feature type="region of interest" description="Disordered" evidence="1">
    <location>
        <begin position="41"/>
        <end position="61"/>
    </location>
</feature>
<sequence length="102" mass="10407">MKSVIKLAVGTLLGIGLLIGGVVTLTTDEVRCGGEVMSVGDRCEETSSGSSTTRDYDDQESDNKAGGWIMIGFGSVILLVFGLGLIGTLTSGPAQGADRVSP</sequence>
<dbReference type="EMBL" id="JBIRYL010000004">
    <property type="protein sequence ID" value="MFI2231734.1"/>
    <property type="molecule type" value="Genomic_DNA"/>
</dbReference>